<dbReference type="PRINTS" id="PR00086">
    <property type="entry name" value="LLDHDRGNASE"/>
</dbReference>
<gene>
    <name evidence="5" type="ORF">MNBD_GAMMA17-990</name>
</gene>
<dbReference type="Gene3D" id="3.90.110.10">
    <property type="entry name" value="Lactate dehydrogenase/glycoside hydrolase, family 4, C-terminal"/>
    <property type="match status" value="1"/>
</dbReference>
<dbReference type="GO" id="GO:0004459">
    <property type="term" value="F:L-lactate dehydrogenase (NAD+) activity"/>
    <property type="evidence" value="ECO:0007669"/>
    <property type="project" value="TreeGrafter"/>
</dbReference>
<dbReference type="CDD" id="cd01339">
    <property type="entry name" value="LDH-like_MDH"/>
    <property type="match status" value="1"/>
</dbReference>
<dbReference type="Gene3D" id="3.40.50.720">
    <property type="entry name" value="NAD(P)-binding Rossmann-like Domain"/>
    <property type="match status" value="1"/>
</dbReference>
<dbReference type="NCBIfam" id="TIGR01763">
    <property type="entry name" value="MalateDH_bact"/>
    <property type="match status" value="1"/>
</dbReference>
<dbReference type="EMBL" id="UOFQ01000092">
    <property type="protein sequence ID" value="VAW88259.1"/>
    <property type="molecule type" value="Genomic_DNA"/>
</dbReference>
<accession>A0A3B0ZQA8</accession>
<evidence type="ECO:0000259" key="4">
    <source>
        <dbReference type="Pfam" id="PF02866"/>
    </source>
</evidence>
<keyword evidence="2" id="KW-0520">NAD</keyword>
<dbReference type="InterPro" id="IPR011275">
    <property type="entry name" value="Malate_DH_type3"/>
</dbReference>
<dbReference type="SUPFAM" id="SSF56327">
    <property type="entry name" value="LDH C-terminal domain-like"/>
    <property type="match status" value="1"/>
</dbReference>
<keyword evidence="1 5" id="KW-0560">Oxidoreductase</keyword>
<dbReference type="SUPFAM" id="SSF51735">
    <property type="entry name" value="NAD(P)-binding Rossmann-fold domains"/>
    <property type="match status" value="1"/>
</dbReference>
<evidence type="ECO:0000259" key="3">
    <source>
        <dbReference type="Pfam" id="PF00056"/>
    </source>
</evidence>
<dbReference type="HAMAP" id="MF_00487">
    <property type="entry name" value="Malate_dehydrog_3"/>
    <property type="match status" value="1"/>
</dbReference>
<name>A0A3B0ZQA8_9ZZZZ</name>
<dbReference type="FunFam" id="3.40.50.720:FF:000018">
    <property type="entry name" value="Malate dehydrogenase"/>
    <property type="match status" value="1"/>
</dbReference>
<dbReference type="InterPro" id="IPR015955">
    <property type="entry name" value="Lactate_DH/Glyco_Ohase_4_C"/>
</dbReference>
<dbReference type="InterPro" id="IPR001236">
    <property type="entry name" value="Lactate/malate_DH_N"/>
</dbReference>
<dbReference type="InterPro" id="IPR022383">
    <property type="entry name" value="Lactate/malate_DH_C"/>
</dbReference>
<dbReference type="InterPro" id="IPR036291">
    <property type="entry name" value="NAD(P)-bd_dom_sf"/>
</dbReference>
<reference evidence="5" key="1">
    <citation type="submission" date="2018-06" db="EMBL/GenBank/DDBJ databases">
        <authorList>
            <person name="Zhirakovskaya E."/>
        </authorList>
    </citation>
    <scope>NUCLEOTIDE SEQUENCE</scope>
</reference>
<dbReference type="InterPro" id="IPR001557">
    <property type="entry name" value="L-lactate/malate_DH"/>
</dbReference>
<evidence type="ECO:0000256" key="1">
    <source>
        <dbReference type="ARBA" id="ARBA00023002"/>
    </source>
</evidence>
<sequence>MKKISIIGAGRVGESTAQILAYRDNVHEVVLTDIREGVAEGTALDLQESAPLFGFDTRVNGSESNEAIAGSDIVVITAGLPRKPGMSRSDVLDANLAVIRPIADDVMKYAPNAMVILVTNPVDVMSYAFWKATGWDRSRVFGLSGVLDAARMASFIAMETGYSNLDVSAMVLGGHGDSMVPMISYTTISGIPVRNFMDDETIERIVNRTRNGGAEILALKKTSSANDSPAAAVATMIDAICNDRKRILPCVAMLDGEYGEKDIALGVPVVLGLGGMEKVIELSLSNEEAALFKQSSDQVTKDIELIS</sequence>
<dbReference type="Pfam" id="PF02866">
    <property type="entry name" value="Ldh_1_C"/>
    <property type="match status" value="1"/>
</dbReference>
<dbReference type="GO" id="GO:0030060">
    <property type="term" value="F:L-malate dehydrogenase (NAD+) activity"/>
    <property type="evidence" value="ECO:0007669"/>
    <property type="project" value="UniProtKB-EC"/>
</dbReference>
<dbReference type="PIRSF" id="PIRSF000102">
    <property type="entry name" value="Lac_mal_DH"/>
    <property type="match status" value="1"/>
</dbReference>
<dbReference type="EC" id="1.1.1.37" evidence="5"/>
<dbReference type="PANTHER" id="PTHR43128">
    <property type="entry name" value="L-2-HYDROXYCARBOXYLATE DEHYDROGENASE (NAD(P)(+))"/>
    <property type="match status" value="1"/>
</dbReference>
<proteinExistence type="inferred from homology"/>
<dbReference type="Pfam" id="PF00056">
    <property type="entry name" value="Ldh_1_N"/>
    <property type="match status" value="1"/>
</dbReference>
<dbReference type="GO" id="GO:0006089">
    <property type="term" value="P:lactate metabolic process"/>
    <property type="evidence" value="ECO:0007669"/>
    <property type="project" value="TreeGrafter"/>
</dbReference>
<organism evidence="5">
    <name type="scientific">hydrothermal vent metagenome</name>
    <dbReference type="NCBI Taxonomy" id="652676"/>
    <lineage>
        <taxon>unclassified sequences</taxon>
        <taxon>metagenomes</taxon>
        <taxon>ecological metagenomes</taxon>
    </lineage>
</organism>
<protein>
    <submittedName>
        <fullName evidence="5">Malate dehydrogenase</fullName>
        <ecNumber evidence="5">1.1.1.37</ecNumber>
    </submittedName>
</protein>
<feature type="domain" description="Lactate/malate dehydrogenase C-terminal" evidence="4">
    <location>
        <begin position="147"/>
        <end position="305"/>
    </location>
</feature>
<dbReference type="AlphaFoldDB" id="A0A3B0ZQA8"/>
<feature type="domain" description="Lactate/malate dehydrogenase N-terminal" evidence="3">
    <location>
        <begin position="3"/>
        <end position="142"/>
    </location>
</feature>
<evidence type="ECO:0000313" key="5">
    <source>
        <dbReference type="EMBL" id="VAW88259.1"/>
    </source>
</evidence>
<dbReference type="NCBIfam" id="NF004863">
    <property type="entry name" value="PRK06223.1"/>
    <property type="match status" value="1"/>
</dbReference>
<evidence type="ECO:0000256" key="2">
    <source>
        <dbReference type="ARBA" id="ARBA00023027"/>
    </source>
</evidence>
<dbReference type="PANTHER" id="PTHR43128:SF16">
    <property type="entry name" value="L-LACTATE DEHYDROGENASE"/>
    <property type="match status" value="1"/>
</dbReference>